<gene>
    <name evidence="3" type="ORF">SGFS_073410</name>
</gene>
<evidence type="ECO:0000313" key="4">
    <source>
        <dbReference type="Proteomes" id="UP001321542"/>
    </source>
</evidence>
<dbReference type="PROSITE" id="PS51318">
    <property type="entry name" value="TAT"/>
    <property type="match status" value="1"/>
</dbReference>
<keyword evidence="1" id="KW-0732">Signal</keyword>
<dbReference type="RefSeq" id="WP_286256322.1">
    <property type="nucleotide sequence ID" value="NZ_AP018448.1"/>
</dbReference>
<feature type="signal peptide" evidence="1">
    <location>
        <begin position="1"/>
        <end position="35"/>
    </location>
</feature>
<reference evidence="3 4" key="1">
    <citation type="journal article" date="2010" name="ChemBioChem">
        <title>Cloning and characterization of the biosynthetic gene cluster of 16-membered macrolide antibiotic FD-891: involvement of a dual functional cytochrome P450 monooxygenase catalyzing epoxidation and hydroxylation.</title>
        <authorList>
            <person name="Kudo F."/>
            <person name="Motegi A."/>
            <person name="Mizoue K."/>
            <person name="Eguchi T."/>
        </authorList>
    </citation>
    <scope>NUCLEOTIDE SEQUENCE [LARGE SCALE GENOMIC DNA]</scope>
    <source>
        <strain evidence="3 4">A-8890</strain>
    </source>
</reference>
<accession>A0ABM7FIQ7</accession>
<proteinExistence type="predicted"/>
<organism evidence="3 4">
    <name type="scientific">Streptomyces graminofaciens</name>
    <dbReference type="NCBI Taxonomy" id="68212"/>
    <lineage>
        <taxon>Bacteria</taxon>
        <taxon>Bacillati</taxon>
        <taxon>Actinomycetota</taxon>
        <taxon>Actinomycetes</taxon>
        <taxon>Kitasatosporales</taxon>
        <taxon>Streptomycetaceae</taxon>
        <taxon>Streptomyces</taxon>
    </lineage>
</organism>
<dbReference type="InterPro" id="IPR036365">
    <property type="entry name" value="PGBD-like_sf"/>
</dbReference>
<dbReference type="Gene3D" id="1.10.101.10">
    <property type="entry name" value="PGBD-like superfamily/PGBD"/>
    <property type="match status" value="1"/>
</dbReference>
<feature type="chain" id="PRO_5045706285" description="Peptidoglycan binding-like domain-containing protein" evidence="1">
    <location>
        <begin position="36"/>
        <end position="181"/>
    </location>
</feature>
<dbReference type="InterPro" id="IPR036366">
    <property type="entry name" value="PGBDSf"/>
</dbReference>
<dbReference type="Proteomes" id="UP001321542">
    <property type="component" value="Chromosome"/>
</dbReference>
<keyword evidence="4" id="KW-1185">Reference proteome</keyword>
<name>A0ABM7FIQ7_9ACTN</name>
<dbReference type="EMBL" id="AP018448">
    <property type="protein sequence ID" value="BBC36047.1"/>
    <property type="molecule type" value="Genomic_DNA"/>
</dbReference>
<reference evidence="3 4" key="2">
    <citation type="journal article" date="2023" name="ChemBioChem">
        <title>Acyltransferase Domain Exchange between Two Independent Type I Polyketide Synthases in the Same Producer Strain of Macrolide Antibiotics.</title>
        <authorList>
            <person name="Kudo F."/>
            <person name="Kishikawa K."/>
            <person name="Tsuboi K."/>
            <person name="Kido T."/>
            <person name="Usui T."/>
            <person name="Hashimoto J."/>
            <person name="Shin-Ya K."/>
            <person name="Miyanaga A."/>
            <person name="Eguchi T."/>
        </authorList>
    </citation>
    <scope>NUCLEOTIDE SEQUENCE [LARGE SCALE GENOMIC DNA]</scope>
    <source>
        <strain evidence="3 4">A-8890</strain>
    </source>
</reference>
<dbReference type="InterPro" id="IPR002477">
    <property type="entry name" value="Peptidoglycan-bd-like"/>
</dbReference>
<dbReference type="InterPro" id="IPR006311">
    <property type="entry name" value="TAT_signal"/>
</dbReference>
<protein>
    <recommendedName>
        <fullName evidence="2">Peptidoglycan binding-like domain-containing protein</fullName>
    </recommendedName>
</protein>
<feature type="domain" description="Peptidoglycan binding-like" evidence="2">
    <location>
        <begin position="94"/>
        <end position="130"/>
    </location>
</feature>
<evidence type="ECO:0000259" key="2">
    <source>
        <dbReference type="Pfam" id="PF01471"/>
    </source>
</evidence>
<evidence type="ECO:0000256" key="1">
    <source>
        <dbReference type="SAM" id="SignalP"/>
    </source>
</evidence>
<dbReference type="Pfam" id="PF01471">
    <property type="entry name" value="PG_binding_1"/>
    <property type="match status" value="1"/>
</dbReference>
<evidence type="ECO:0000313" key="3">
    <source>
        <dbReference type="EMBL" id="BBC36047.1"/>
    </source>
</evidence>
<sequence length="181" mass="19399">MHHKPKARTRLLLAAVAVTASAGLALGAAAPLATASGPHVVDGTGSAYNDWGDEGTLSVSSHSRSNATRLWQSVLYADGAKWKDANGGLHTFTASDIDGIFGPKTRSATKYWQAQEELEYIDGIAGQETFGQADGFLDGPYNNGDVLYSGVAHEVTFKRIDGKYHVRIGSKWKLAAYDWRG</sequence>
<dbReference type="SUPFAM" id="SSF47090">
    <property type="entry name" value="PGBD-like"/>
    <property type="match status" value="1"/>
</dbReference>